<dbReference type="EMBL" id="VUMM01000015">
    <property type="protein sequence ID" value="MSS01901.1"/>
    <property type="molecule type" value="Genomic_DNA"/>
</dbReference>
<gene>
    <name evidence="1" type="ORF">FYJ50_07320</name>
</gene>
<dbReference type="InterPro" id="IPR050484">
    <property type="entry name" value="Transf_Hexapept/Carb_Anhydrase"/>
</dbReference>
<organism evidence="1 2">
    <name type="scientific">Floccifex porci</name>
    <dbReference type="NCBI Taxonomy" id="2606629"/>
    <lineage>
        <taxon>Bacteria</taxon>
        <taxon>Bacillati</taxon>
        <taxon>Bacillota</taxon>
        <taxon>Erysipelotrichia</taxon>
        <taxon>Erysipelotrichales</taxon>
        <taxon>Erysipelotrichaceae</taxon>
        <taxon>Floccifex</taxon>
    </lineage>
</organism>
<dbReference type="Pfam" id="PF00132">
    <property type="entry name" value="Hexapep"/>
    <property type="match status" value="1"/>
</dbReference>
<dbReference type="InterPro" id="IPR011004">
    <property type="entry name" value="Trimer_LpxA-like_sf"/>
</dbReference>
<dbReference type="InterPro" id="IPR001451">
    <property type="entry name" value="Hexapep"/>
</dbReference>
<comment type="caution">
    <text evidence="1">The sequence shown here is derived from an EMBL/GenBank/DDBJ whole genome shotgun (WGS) entry which is preliminary data.</text>
</comment>
<evidence type="ECO:0000313" key="1">
    <source>
        <dbReference type="EMBL" id="MSS01901.1"/>
    </source>
</evidence>
<name>A0A7X2N3S3_9FIRM</name>
<protein>
    <submittedName>
        <fullName evidence="1">Gamma carbonic anhydrase family protein</fullName>
    </submittedName>
</protein>
<dbReference type="RefSeq" id="WP_154460610.1">
    <property type="nucleotide sequence ID" value="NZ_VUMM01000015.1"/>
</dbReference>
<reference evidence="1 2" key="1">
    <citation type="submission" date="2019-08" db="EMBL/GenBank/DDBJ databases">
        <title>In-depth cultivation of the pig gut microbiome towards novel bacterial diversity and tailored functional studies.</title>
        <authorList>
            <person name="Wylensek D."/>
            <person name="Hitch T.C.A."/>
            <person name="Clavel T."/>
        </authorList>
    </citation>
    <scope>NUCLEOTIDE SEQUENCE [LARGE SCALE GENOMIC DNA]</scope>
    <source>
        <strain evidence="1 2">LKV-178-WT-2G</strain>
    </source>
</reference>
<dbReference type="SUPFAM" id="SSF51161">
    <property type="entry name" value="Trimeric LpxA-like enzymes"/>
    <property type="match status" value="1"/>
</dbReference>
<accession>A0A7X2N3S3</accession>
<dbReference type="PANTHER" id="PTHR13061:SF29">
    <property type="entry name" value="GAMMA CARBONIC ANHYDRASE-LIKE 1, MITOCHONDRIAL-RELATED"/>
    <property type="match status" value="1"/>
</dbReference>
<keyword evidence="2" id="KW-1185">Reference proteome</keyword>
<dbReference type="PANTHER" id="PTHR13061">
    <property type="entry name" value="DYNACTIN SUBUNIT P25"/>
    <property type="match status" value="1"/>
</dbReference>
<dbReference type="CDD" id="cd04645">
    <property type="entry name" value="LbH_gamma_CA_like"/>
    <property type="match status" value="1"/>
</dbReference>
<dbReference type="InterPro" id="IPR047324">
    <property type="entry name" value="LbH_gamma_CA-like"/>
</dbReference>
<dbReference type="Gene3D" id="2.160.10.10">
    <property type="entry name" value="Hexapeptide repeat proteins"/>
    <property type="match status" value="1"/>
</dbReference>
<sequence>MIVSYRNRKPIVKGRIAQNCTIIGNVKIEEDASIWYGAVLRGDTCSITIEKNANVQDNVVIHTDPGYPVVVSKNVSVGHGAILHGCFIDENTVIGMNAVLLNGCHIGKSCIIGANALVSEGMIIEDNSIAVGIPCKVIKKISEQQSIQNLENAKEYVQLSKELLEEL</sequence>
<evidence type="ECO:0000313" key="2">
    <source>
        <dbReference type="Proteomes" id="UP000470082"/>
    </source>
</evidence>
<proteinExistence type="predicted"/>
<dbReference type="AlphaFoldDB" id="A0A7X2N3S3"/>
<dbReference type="Proteomes" id="UP000470082">
    <property type="component" value="Unassembled WGS sequence"/>
</dbReference>